<feature type="region of interest" description="Disordered" evidence="1">
    <location>
        <begin position="1"/>
        <end position="95"/>
    </location>
</feature>
<comment type="caution">
    <text evidence="2">The sequence shown here is derived from an EMBL/GenBank/DDBJ whole genome shotgun (WGS) entry which is preliminary data.</text>
</comment>
<dbReference type="EMBL" id="BGZK01000300">
    <property type="protein sequence ID" value="GBP35200.1"/>
    <property type="molecule type" value="Genomic_DNA"/>
</dbReference>
<feature type="region of interest" description="Disordered" evidence="1">
    <location>
        <begin position="144"/>
        <end position="167"/>
    </location>
</feature>
<protein>
    <submittedName>
        <fullName evidence="2">Uncharacterized protein</fullName>
    </submittedName>
</protein>
<keyword evidence="3" id="KW-1185">Reference proteome</keyword>
<dbReference type="Proteomes" id="UP000299102">
    <property type="component" value="Unassembled WGS sequence"/>
</dbReference>
<reference evidence="2 3" key="1">
    <citation type="journal article" date="2019" name="Commun. Biol.">
        <title>The bagworm genome reveals a unique fibroin gene that provides high tensile strength.</title>
        <authorList>
            <person name="Kono N."/>
            <person name="Nakamura H."/>
            <person name="Ohtoshi R."/>
            <person name="Tomita M."/>
            <person name="Numata K."/>
            <person name="Arakawa K."/>
        </authorList>
    </citation>
    <scope>NUCLEOTIDE SEQUENCE [LARGE SCALE GENOMIC DNA]</scope>
</reference>
<organism evidence="2 3">
    <name type="scientific">Eumeta variegata</name>
    <name type="common">Bagworm moth</name>
    <name type="synonym">Eumeta japonica</name>
    <dbReference type="NCBI Taxonomy" id="151549"/>
    <lineage>
        <taxon>Eukaryota</taxon>
        <taxon>Metazoa</taxon>
        <taxon>Ecdysozoa</taxon>
        <taxon>Arthropoda</taxon>
        <taxon>Hexapoda</taxon>
        <taxon>Insecta</taxon>
        <taxon>Pterygota</taxon>
        <taxon>Neoptera</taxon>
        <taxon>Endopterygota</taxon>
        <taxon>Lepidoptera</taxon>
        <taxon>Glossata</taxon>
        <taxon>Ditrysia</taxon>
        <taxon>Tineoidea</taxon>
        <taxon>Psychidae</taxon>
        <taxon>Oiketicinae</taxon>
        <taxon>Eumeta</taxon>
    </lineage>
</organism>
<feature type="compositionally biased region" description="Basic residues" evidence="1">
    <location>
        <begin position="43"/>
        <end position="57"/>
    </location>
</feature>
<proteinExistence type="predicted"/>
<name>A0A4C1V9I3_EUMVA</name>
<feature type="compositionally biased region" description="Basic and acidic residues" evidence="1">
    <location>
        <begin position="1"/>
        <end position="10"/>
    </location>
</feature>
<accession>A0A4C1V9I3</accession>
<dbReference type="AlphaFoldDB" id="A0A4C1V9I3"/>
<evidence type="ECO:0000256" key="1">
    <source>
        <dbReference type="SAM" id="MobiDB-lite"/>
    </source>
</evidence>
<evidence type="ECO:0000313" key="3">
    <source>
        <dbReference type="Proteomes" id="UP000299102"/>
    </source>
</evidence>
<gene>
    <name evidence="2" type="ORF">EVAR_18325_1</name>
</gene>
<evidence type="ECO:0000313" key="2">
    <source>
        <dbReference type="EMBL" id="GBP35200.1"/>
    </source>
</evidence>
<sequence length="167" mass="19042">MRPKQTERPNRTNKQTKNKQTRKVYTQGMVTVRNKHTFAPTPSHRRRSEQRVRRRRRSDSQCGGIEADNTRARQCPPQPAPPPANARARRACGSYRRSKFKKCLTNAKFEFRKKNIHPTARPRSAVSLLSRPLHLGVFSIGTPRRPAVAASRSRRPRPAGRAAACAR</sequence>